<reference evidence="1 2" key="1">
    <citation type="submission" date="2013-09" db="EMBL/GenBank/DDBJ databases">
        <title>Corchorus capsularis genome sequencing.</title>
        <authorList>
            <person name="Alam M."/>
            <person name="Haque M.S."/>
            <person name="Islam M.S."/>
            <person name="Emdad E.M."/>
            <person name="Islam M.M."/>
            <person name="Ahmed B."/>
            <person name="Halim A."/>
            <person name="Hossen Q.M.M."/>
            <person name="Hossain M.Z."/>
            <person name="Ahmed R."/>
            <person name="Khan M.M."/>
            <person name="Islam R."/>
            <person name="Rashid M.M."/>
            <person name="Khan S.A."/>
            <person name="Rahman M.S."/>
            <person name="Alam M."/>
        </authorList>
    </citation>
    <scope>NUCLEOTIDE SEQUENCE [LARGE SCALE GENOMIC DNA]</scope>
    <source>
        <strain evidence="2">cv. CVL-1</strain>
        <tissue evidence="1">Whole seedling</tissue>
    </source>
</reference>
<comment type="caution">
    <text evidence="1">The sequence shown here is derived from an EMBL/GenBank/DDBJ whole genome shotgun (WGS) entry which is preliminary data.</text>
</comment>
<dbReference type="Gramene" id="OMO51251">
    <property type="protein sequence ID" value="OMO51251"/>
    <property type="gene ID" value="CCACVL1_29905"/>
</dbReference>
<dbReference type="Proteomes" id="UP000188268">
    <property type="component" value="Unassembled WGS sequence"/>
</dbReference>
<gene>
    <name evidence="1" type="ORF">CCACVL1_29905</name>
</gene>
<name>A0A1R3FZI8_COCAP</name>
<dbReference type="AlphaFoldDB" id="A0A1R3FZI8"/>
<organism evidence="1 2">
    <name type="scientific">Corchorus capsularis</name>
    <name type="common">Jute</name>
    <dbReference type="NCBI Taxonomy" id="210143"/>
    <lineage>
        <taxon>Eukaryota</taxon>
        <taxon>Viridiplantae</taxon>
        <taxon>Streptophyta</taxon>
        <taxon>Embryophyta</taxon>
        <taxon>Tracheophyta</taxon>
        <taxon>Spermatophyta</taxon>
        <taxon>Magnoliopsida</taxon>
        <taxon>eudicotyledons</taxon>
        <taxon>Gunneridae</taxon>
        <taxon>Pentapetalae</taxon>
        <taxon>rosids</taxon>
        <taxon>malvids</taxon>
        <taxon>Malvales</taxon>
        <taxon>Malvaceae</taxon>
        <taxon>Grewioideae</taxon>
        <taxon>Apeibeae</taxon>
        <taxon>Corchorus</taxon>
    </lineage>
</organism>
<keyword evidence="2" id="KW-1185">Reference proteome</keyword>
<sequence length="27" mass="3201">MVGWINISPDRDNFSAICRRKNLRQPL</sequence>
<dbReference type="EMBL" id="AWWV01015898">
    <property type="protein sequence ID" value="OMO51251.1"/>
    <property type="molecule type" value="Genomic_DNA"/>
</dbReference>
<accession>A0A1R3FZI8</accession>
<evidence type="ECO:0000313" key="2">
    <source>
        <dbReference type="Proteomes" id="UP000188268"/>
    </source>
</evidence>
<proteinExistence type="predicted"/>
<protein>
    <submittedName>
        <fullName evidence="1">Uncharacterized protein</fullName>
    </submittedName>
</protein>
<evidence type="ECO:0000313" key="1">
    <source>
        <dbReference type="EMBL" id="OMO51251.1"/>
    </source>
</evidence>